<dbReference type="EMBL" id="CP002691">
    <property type="protein sequence ID" value="AEE49911.1"/>
    <property type="molecule type" value="Genomic_DNA"/>
</dbReference>
<reference key="2">
    <citation type="submission" date="2011-04" db="EMBL/GenBank/DDBJ databases">
        <title>Complete sequence of chromosome of Haliscomenobacter hydrossis DSM 1100.</title>
        <authorList>
            <consortium name="US DOE Joint Genome Institute (JGI-PGF)"/>
            <person name="Lucas S."/>
            <person name="Han J."/>
            <person name="Lapidus A."/>
            <person name="Bruce D."/>
            <person name="Goodwin L."/>
            <person name="Pitluck S."/>
            <person name="Peters L."/>
            <person name="Kyrpides N."/>
            <person name="Mavromatis K."/>
            <person name="Ivanova N."/>
            <person name="Ovchinnikova G."/>
            <person name="Pagani I."/>
            <person name="Daligault H."/>
            <person name="Detter J.C."/>
            <person name="Han C."/>
            <person name="Land M."/>
            <person name="Hauser L."/>
            <person name="Markowitz V."/>
            <person name="Cheng J.-F."/>
            <person name="Hugenholtz P."/>
            <person name="Woyke T."/>
            <person name="Wu D."/>
            <person name="Verbarg S."/>
            <person name="Frueling A."/>
            <person name="Brambilla E."/>
            <person name="Klenk H.-P."/>
            <person name="Eisen J.A."/>
        </authorList>
    </citation>
    <scope>NUCLEOTIDE SEQUENCE</scope>
    <source>
        <strain>DSM 1100</strain>
    </source>
</reference>
<dbReference type="Proteomes" id="UP000008461">
    <property type="component" value="Chromosome"/>
</dbReference>
<dbReference type="STRING" id="760192.Halhy_2026"/>
<evidence type="ECO:0000313" key="1">
    <source>
        <dbReference type="EMBL" id="AEE49911.1"/>
    </source>
</evidence>
<name>F4KPF7_HALH1</name>
<dbReference type="RefSeq" id="WP_013764464.1">
    <property type="nucleotide sequence ID" value="NC_015510.1"/>
</dbReference>
<dbReference type="HOGENOM" id="CLU_2649408_0_0_10"/>
<protein>
    <submittedName>
        <fullName evidence="1">Uncharacterized protein</fullName>
    </submittedName>
</protein>
<keyword evidence="2" id="KW-1185">Reference proteome</keyword>
<dbReference type="KEGG" id="hhy:Halhy_2026"/>
<organism evidence="1 2">
    <name type="scientific">Haliscomenobacter hydrossis (strain ATCC 27775 / DSM 1100 / LMG 10767 / O)</name>
    <dbReference type="NCBI Taxonomy" id="760192"/>
    <lineage>
        <taxon>Bacteria</taxon>
        <taxon>Pseudomonadati</taxon>
        <taxon>Bacteroidota</taxon>
        <taxon>Saprospiria</taxon>
        <taxon>Saprospirales</taxon>
        <taxon>Haliscomenobacteraceae</taxon>
        <taxon>Haliscomenobacter</taxon>
    </lineage>
</organism>
<dbReference type="AlphaFoldDB" id="F4KPF7"/>
<sequence>MTKLVLEISNQSDLDILLPLLLQLKIRFSSLENTTTSPEEVEAAIDVVSKGCDMDSFGDALSYQIESRQDRALPFR</sequence>
<evidence type="ECO:0000313" key="2">
    <source>
        <dbReference type="Proteomes" id="UP000008461"/>
    </source>
</evidence>
<proteinExistence type="predicted"/>
<gene>
    <name evidence="1" type="ordered locus">Halhy_2026</name>
</gene>
<reference evidence="1 2" key="1">
    <citation type="journal article" date="2011" name="Stand. Genomic Sci.">
        <title>Complete genome sequence of Haliscomenobacter hydrossis type strain (O).</title>
        <authorList>
            <consortium name="US DOE Joint Genome Institute (JGI-PGF)"/>
            <person name="Daligault H."/>
            <person name="Lapidus A."/>
            <person name="Zeytun A."/>
            <person name="Nolan M."/>
            <person name="Lucas S."/>
            <person name="Del Rio T.G."/>
            <person name="Tice H."/>
            <person name="Cheng J.F."/>
            <person name="Tapia R."/>
            <person name="Han C."/>
            <person name="Goodwin L."/>
            <person name="Pitluck S."/>
            <person name="Liolios K."/>
            <person name="Pagani I."/>
            <person name="Ivanova N."/>
            <person name="Huntemann M."/>
            <person name="Mavromatis K."/>
            <person name="Mikhailova N."/>
            <person name="Pati A."/>
            <person name="Chen A."/>
            <person name="Palaniappan K."/>
            <person name="Land M."/>
            <person name="Hauser L."/>
            <person name="Brambilla E.M."/>
            <person name="Rohde M."/>
            <person name="Verbarg S."/>
            <person name="Goker M."/>
            <person name="Bristow J."/>
            <person name="Eisen J.A."/>
            <person name="Markowitz V."/>
            <person name="Hugenholtz P."/>
            <person name="Kyrpides N.C."/>
            <person name="Klenk H.P."/>
            <person name="Woyke T."/>
        </authorList>
    </citation>
    <scope>NUCLEOTIDE SEQUENCE [LARGE SCALE GENOMIC DNA]</scope>
    <source>
        <strain evidence="2">ATCC 27775 / DSM 1100 / LMG 10767 / O</strain>
    </source>
</reference>
<accession>F4KPF7</accession>